<dbReference type="Proteomes" id="UP001550044">
    <property type="component" value="Unassembled WGS sequence"/>
</dbReference>
<gene>
    <name evidence="1" type="ORF">ABZV61_39845</name>
</gene>
<evidence type="ECO:0000313" key="1">
    <source>
        <dbReference type="EMBL" id="MET8438743.1"/>
    </source>
</evidence>
<accession>A0ABV2ULN7</accession>
<sequence length="121" mass="12672">MLVLRGLLRLPVAVAPPGLSVVQLRELLGDHGAQGLLRAGVGGLGAVAGGESPELACLPGDAADGVASRLSMLWPRRAAARARRISYATALVTDAPRSPSTWKQSEPLRRRQECLAARAVM</sequence>
<keyword evidence="2" id="KW-1185">Reference proteome</keyword>
<evidence type="ECO:0000313" key="2">
    <source>
        <dbReference type="Proteomes" id="UP001550044"/>
    </source>
</evidence>
<dbReference type="EMBL" id="JBEXIP010000069">
    <property type="protein sequence ID" value="MET8438743.1"/>
    <property type="molecule type" value="Genomic_DNA"/>
</dbReference>
<organism evidence="1 2">
    <name type="scientific">Streptomyces sp. 900116325</name>
    <dbReference type="NCBI Taxonomy" id="3154295"/>
    <lineage>
        <taxon>Bacteria</taxon>
        <taxon>Bacillati</taxon>
        <taxon>Actinomycetota</taxon>
        <taxon>Actinomycetes</taxon>
        <taxon>Kitasatosporales</taxon>
        <taxon>Streptomycetaceae</taxon>
        <taxon>Streptomyces</taxon>
    </lineage>
</organism>
<protein>
    <submittedName>
        <fullName evidence="1">Uncharacterized protein</fullName>
    </submittedName>
</protein>
<comment type="caution">
    <text evidence="1">The sequence shown here is derived from an EMBL/GenBank/DDBJ whole genome shotgun (WGS) entry which is preliminary data.</text>
</comment>
<dbReference type="RefSeq" id="WP_356504973.1">
    <property type="nucleotide sequence ID" value="NZ_JBEXIP010000069.1"/>
</dbReference>
<reference evidence="1 2" key="1">
    <citation type="submission" date="2024-06" db="EMBL/GenBank/DDBJ databases">
        <title>The Natural Products Discovery Center: Release of the First 8490 Sequenced Strains for Exploring Actinobacteria Biosynthetic Diversity.</title>
        <authorList>
            <person name="Kalkreuter E."/>
            <person name="Kautsar S.A."/>
            <person name="Yang D."/>
            <person name="Bader C.D."/>
            <person name="Teijaro C.N."/>
            <person name="Fluegel L."/>
            <person name="Davis C.M."/>
            <person name="Simpson J.R."/>
            <person name="Lauterbach L."/>
            <person name="Steele A.D."/>
            <person name="Gui C."/>
            <person name="Meng S."/>
            <person name="Li G."/>
            <person name="Viehrig K."/>
            <person name="Ye F."/>
            <person name="Su P."/>
            <person name="Kiefer A.F."/>
            <person name="Nichols A."/>
            <person name="Cepeda A.J."/>
            <person name="Yan W."/>
            <person name="Fan B."/>
            <person name="Jiang Y."/>
            <person name="Adhikari A."/>
            <person name="Zheng C.-J."/>
            <person name="Schuster L."/>
            <person name="Cowan T.M."/>
            <person name="Smanski M.J."/>
            <person name="Chevrette M.G."/>
            <person name="De Carvalho L.P.S."/>
            <person name="Shen B."/>
        </authorList>
    </citation>
    <scope>NUCLEOTIDE SEQUENCE [LARGE SCALE GENOMIC DNA]</scope>
    <source>
        <strain evidence="1 2">NPDC005137</strain>
    </source>
</reference>
<name>A0ABV2ULN7_9ACTN</name>
<proteinExistence type="predicted"/>